<dbReference type="Gene3D" id="1.10.3500.10">
    <property type="entry name" value="Tex N-terminal region-like"/>
    <property type="match status" value="1"/>
</dbReference>
<dbReference type="SUPFAM" id="SSF158832">
    <property type="entry name" value="Tex N-terminal region-like"/>
    <property type="match status" value="1"/>
</dbReference>
<evidence type="ECO:0000313" key="4">
    <source>
        <dbReference type="EMBL" id="KAK8884024.1"/>
    </source>
</evidence>
<dbReference type="InterPro" id="IPR023323">
    <property type="entry name" value="Tex-like_dom_sf"/>
</dbReference>
<feature type="compositionally biased region" description="Low complexity" evidence="1">
    <location>
        <begin position="16"/>
        <end position="25"/>
    </location>
</feature>
<name>A0ABR2JYT6_9EUKA</name>
<dbReference type="Proteomes" id="UP001470230">
    <property type="component" value="Unassembled WGS sequence"/>
</dbReference>
<accession>A0ABR2JYT6</accession>
<dbReference type="InterPro" id="IPR036860">
    <property type="entry name" value="SH2_dom_sf"/>
</dbReference>
<keyword evidence="4" id="KW-0251">Elongation factor</keyword>
<feature type="region of interest" description="Disordered" evidence="1">
    <location>
        <begin position="1435"/>
        <end position="1454"/>
    </location>
</feature>
<dbReference type="Pfam" id="PF14633">
    <property type="entry name" value="SH2_2"/>
    <property type="match status" value="1"/>
</dbReference>
<feature type="compositionally biased region" description="Basic and acidic residues" evidence="1">
    <location>
        <begin position="1435"/>
        <end position="1444"/>
    </location>
</feature>
<feature type="region of interest" description="Disordered" evidence="1">
    <location>
        <begin position="1"/>
        <end position="86"/>
    </location>
</feature>
<dbReference type="Gene3D" id="1.10.150.850">
    <property type="entry name" value="Spt6, helix-hairpin-helix domain"/>
    <property type="match status" value="1"/>
</dbReference>
<dbReference type="InterPro" id="IPR012337">
    <property type="entry name" value="RNaseH-like_sf"/>
</dbReference>
<dbReference type="Gene3D" id="3.30.420.140">
    <property type="entry name" value="YqgF/RNase H-like domain"/>
    <property type="match status" value="1"/>
</dbReference>
<proteinExistence type="predicted"/>
<keyword evidence="5" id="KW-1185">Reference proteome</keyword>
<protein>
    <submittedName>
        <fullName evidence="4">Transcription elongation factor SPT6</fullName>
    </submittedName>
</protein>
<comment type="caution">
    <text evidence="4">The sequence shown here is derived from an EMBL/GenBank/DDBJ whole genome shotgun (WGS) entry which is preliminary data.</text>
</comment>
<evidence type="ECO:0000313" key="5">
    <source>
        <dbReference type="Proteomes" id="UP001470230"/>
    </source>
</evidence>
<evidence type="ECO:0000256" key="1">
    <source>
        <dbReference type="SAM" id="MobiDB-lite"/>
    </source>
</evidence>
<dbReference type="Gene3D" id="1.10.10.2740">
    <property type="entry name" value="Spt6, Death-like domain"/>
    <property type="match status" value="1"/>
</dbReference>
<dbReference type="Gene3D" id="3.30.505.10">
    <property type="entry name" value="SH2 domain"/>
    <property type="match status" value="2"/>
</dbReference>
<dbReference type="InterPro" id="IPR037027">
    <property type="entry name" value="YqgF/RNaseH-like_dom_sf"/>
</dbReference>
<dbReference type="EMBL" id="JAPFFF010000008">
    <property type="protein sequence ID" value="KAK8884024.1"/>
    <property type="molecule type" value="Genomic_DNA"/>
</dbReference>
<evidence type="ECO:0000313" key="3">
    <source>
        <dbReference type="EMBL" id="KAK8834887.1"/>
    </source>
</evidence>
<dbReference type="PANTHER" id="PTHR10145:SF6">
    <property type="entry name" value="TRANSCRIPTION ELONGATION FACTOR SPT6"/>
    <property type="match status" value="1"/>
</dbReference>
<dbReference type="InterPro" id="IPR042066">
    <property type="entry name" value="Spt6_death-like"/>
</dbReference>
<dbReference type="InterPro" id="IPR023319">
    <property type="entry name" value="Tex-like_HTH_dom_sf"/>
</dbReference>
<feature type="compositionally biased region" description="Polar residues" evidence="1">
    <location>
        <begin position="1445"/>
        <end position="1454"/>
    </location>
</feature>
<feature type="compositionally biased region" description="Acidic residues" evidence="1">
    <location>
        <begin position="64"/>
        <end position="75"/>
    </location>
</feature>
<dbReference type="InterPro" id="IPR017072">
    <property type="entry name" value="TF_Spt6"/>
</dbReference>
<dbReference type="Gene3D" id="1.10.10.650">
    <property type="entry name" value="RuvA domain 2-like"/>
    <property type="match status" value="1"/>
</dbReference>
<dbReference type="EMBL" id="JAPFFF010000274">
    <property type="protein sequence ID" value="KAK8834887.1"/>
    <property type="molecule type" value="Genomic_DNA"/>
</dbReference>
<keyword evidence="4" id="KW-0648">Protein biosynthesis</keyword>
<sequence>MYTGGGKGKNPSAYQNTNRSDSRSSTSEDEDVDQLLRDERRIGGQSIQKLGGKGSDYSNSSENDSYDDIEADDGEPSINRRIGPQTYETEDAFVVDENGNSMKQTVHVVGASSKGSLNSDHLKEVYNLINPNSTSFQTFVGPKRKKIHSEIIKQKTQDLNIENNFERDLYNCTISNEILPSAIEWIFATCFKSRTHTDSDEHMNDEDEDETNEIKAQKRILEKILNTMLSEPDEDENLSVIYTPQYIIKHKSDIFKMAKSIYTNDDIFTILANLKRYKWLYYQFLTFESIQSFYQNFEPNLKLYIEDIISSSVSNELINDMTRFNSYNDTSENSGGAQTIYSQQKKLFKELVDEFLLIPEKVAYKLYLSMLTTTDHAESIDPPEPTLPPDVRLESFLESNDEYRELLETEINAGKNNYDDDNFDMHKEMINRLKEQIIRYASTDLSINPIFLSAIRDQIIENVVVRTYPTERGENSSTMLPYGKYGPVKRLKEKMISSFHHTDVWLLIKEAEEKGFLTVEIDYNQGIQQFLEALKKKYYLSQYGSQWDDLRQTIMDRAFKNSIWPQFKRETEQELYQKAAESVRDDVEAELTKKITAPPYTKLSPPTSGIQTQVGVTVLSLCYHPDIPNEIGVALVDPMGNVTSHFVENSYMLRNQLRPDQVAEMMRNEKGSKKGSQNRHNQVRIDEKLSIQQKAEYDGKKHIIQTIETAKPDIITICATHLKSRELFMVAQNLVYAAAIPHEQIKVLFAPSDAALIYARSRASEMERLDLSQQQQVSETVLIAASTARRVQNPLSELTRLCTQEKNYLVKLPLHRFQSQFLNEQTETGIIYEACELACIKAVAISGVDVSKLHSMHHRGALQFLPGFGPKFAEFILKKFTSTSADKRSIRSRLDLKFDMDECPRISDNAISFLRFPGQIKKVKIDDRDDQSKGSTNKEKLLDGTMIDITEYPIAYDVIKYFSKNENGGHKYNPETEIDEKKIRQFFMSPHHEIPTDKHLDFINSDFYSIHHDDMECHHLIKFIAKELNIGPFETLRFKKRKRSTDLYKQISPQLERNGMFRIHDSLLKFNYYVRSIIESPNNFYCPMTDVELFDALVNDPSIKEHSVSEFRILKYNQNDNSCLARTQNSDVDAVATDQFTAFSEDKDIQHIREKLFPGAILQIDKSQMKLVVSFNQSELENMKNFDKLTPYIDNNFDFEGEAEAQKKRKEAEKNKPHRYFLRLIEDEHFRNKTPEQAEIELMTLPVGDYIIRPSTRATNNDRLSLMIKFPGKNYGIYEIIERGKKGKFDLTLGNKLSIDSNEYDDLEEIQWNFVQHIQEKLAKIVQHRKYVEDFDTAFNQITADRQANPKSIPYRITNDPNIKSCVSFIWLYKDGTLVQEPIRLTPNEYRYRHQSFSSLDKIINHWKENKCRLPTEEEMKTFRLQRLLTDAEEEKKKEAEEKNNQTVRSYGAI</sequence>
<organism evidence="4 5">
    <name type="scientific">Tritrichomonas musculus</name>
    <dbReference type="NCBI Taxonomy" id="1915356"/>
    <lineage>
        <taxon>Eukaryota</taxon>
        <taxon>Metamonada</taxon>
        <taxon>Parabasalia</taxon>
        <taxon>Tritrichomonadida</taxon>
        <taxon>Tritrichomonadidae</taxon>
        <taxon>Tritrichomonas</taxon>
    </lineage>
</organism>
<dbReference type="SUPFAM" id="SSF53098">
    <property type="entry name" value="Ribonuclease H-like"/>
    <property type="match status" value="1"/>
</dbReference>
<gene>
    <name evidence="3" type="ORF">M9Y10_020995</name>
    <name evidence="4" type="ORF">M9Y10_043127</name>
</gene>
<dbReference type="GO" id="GO:0003746">
    <property type="term" value="F:translation elongation factor activity"/>
    <property type="evidence" value="ECO:0007669"/>
    <property type="project" value="UniProtKB-KW"/>
</dbReference>
<evidence type="ECO:0000259" key="2">
    <source>
        <dbReference type="Pfam" id="PF14633"/>
    </source>
</evidence>
<reference evidence="4 5" key="1">
    <citation type="submission" date="2024-04" db="EMBL/GenBank/DDBJ databases">
        <title>Tritrichomonas musculus Genome.</title>
        <authorList>
            <person name="Alves-Ferreira E."/>
            <person name="Grigg M."/>
            <person name="Lorenzi H."/>
            <person name="Galac M."/>
        </authorList>
    </citation>
    <scope>NUCLEOTIDE SEQUENCE [LARGE SCALE GENOMIC DNA]</scope>
    <source>
        <strain evidence="4 5">EAF2021</strain>
    </source>
</reference>
<dbReference type="InterPro" id="IPR035420">
    <property type="entry name" value="Spt6_SH2"/>
</dbReference>
<feature type="domain" description="Spt6 SH2" evidence="2">
    <location>
        <begin position="1197"/>
        <end position="1409"/>
    </location>
</feature>
<dbReference type="PANTHER" id="PTHR10145">
    <property type="entry name" value="TRANSCRIPTION ELONGATION FACTOR SPT6"/>
    <property type="match status" value="1"/>
</dbReference>